<accession>S0EZ65</accession>
<name>S0EZ65_CHTCT</name>
<dbReference type="EMBL" id="HF951689">
    <property type="protein sequence ID" value="CCW35515.1"/>
    <property type="molecule type" value="Genomic_DNA"/>
</dbReference>
<dbReference type="KEGG" id="ccz:CCALI_01702"/>
<organism evidence="1 2">
    <name type="scientific">Chthonomonas calidirosea (strain DSM 23976 / ICMP 18418 / T49)</name>
    <dbReference type="NCBI Taxonomy" id="1303518"/>
    <lineage>
        <taxon>Bacteria</taxon>
        <taxon>Bacillati</taxon>
        <taxon>Armatimonadota</taxon>
        <taxon>Chthonomonadia</taxon>
        <taxon>Chthonomonadales</taxon>
        <taxon>Chthonomonadaceae</taxon>
        <taxon>Chthonomonas</taxon>
    </lineage>
</organism>
<dbReference type="PATRIC" id="fig|1303518.3.peg.1756"/>
<dbReference type="AlphaFoldDB" id="S0EZ65"/>
<evidence type="ECO:0000313" key="1">
    <source>
        <dbReference type="EMBL" id="CCW35515.1"/>
    </source>
</evidence>
<evidence type="ECO:0000313" key="2">
    <source>
        <dbReference type="Proteomes" id="UP000014227"/>
    </source>
</evidence>
<protein>
    <submittedName>
        <fullName evidence="1">Uncharacterized protein</fullName>
    </submittedName>
</protein>
<dbReference type="Proteomes" id="UP000014227">
    <property type="component" value="Chromosome I"/>
</dbReference>
<dbReference type="HOGENOM" id="CLU_1999849_0_0_0"/>
<sequence>MHKRYPVKVRSAELAGAHKETGSTGLQIQIAVYQMSDSTYEIEVRTLTAPNTQAREIVGCPIREFTTRVPNWLSAEYALRDILCHGMGLKEEQFRNILTKLQSVQGAPDVKGWRLPNKPILYNH</sequence>
<dbReference type="RefSeq" id="WP_016483046.1">
    <property type="nucleotide sequence ID" value="NC_021487.1"/>
</dbReference>
<reference evidence="2" key="1">
    <citation type="submission" date="2013-03" db="EMBL/GenBank/DDBJ databases">
        <title>Genome sequence of Chthonomonas calidirosea, the first sequenced genome from the Armatimonadetes phylum (formally candidate division OP10).</title>
        <authorList>
            <person name="Lee K.C.Y."/>
            <person name="Morgan X.C."/>
            <person name="Dunfield P.F."/>
            <person name="Tamas I."/>
            <person name="Houghton K.M."/>
            <person name="Vyssotski M."/>
            <person name="Ryan J.L.J."/>
            <person name="Lagutin K."/>
            <person name="McDonald I.R."/>
            <person name="Stott M.B."/>
        </authorList>
    </citation>
    <scope>NUCLEOTIDE SEQUENCE [LARGE SCALE GENOMIC DNA]</scope>
    <source>
        <strain evidence="2">DSM 23976 / ICMP 18418 / T49</strain>
    </source>
</reference>
<dbReference type="InParanoid" id="S0EZ65"/>
<keyword evidence="2" id="KW-1185">Reference proteome</keyword>
<proteinExistence type="predicted"/>
<gene>
    <name evidence="1" type="ORF">CCALI_01702</name>
</gene>